<dbReference type="GO" id="GO:0005525">
    <property type="term" value="F:GTP binding"/>
    <property type="evidence" value="ECO:0007669"/>
    <property type="project" value="UniProtKB-KW"/>
</dbReference>
<dbReference type="Proteomes" id="UP000188268">
    <property type="component" value="Unassembled WGS sequence"/>
</dbReference>
<dbReference type="InterPro" id="IPR032305">
    <property type="entry name" value="GTP-bd_M"/>
</dbReference>
<feature type="compositionally biased region" description="Polar residues" evidence="5">
    <location>
        <begin position="528"/>
        <end position="552"/>
    </location>
</feature>
<dbReference type="PANTHER" id="PTHR10229">
    <property type="entry name" value="GTP-BINDING PROTEIN HFLX"/>
    <property type="match status" value="1"/>
</dbReference>
<keyword evidence="1" id="KW-0479">Metal-binding</keyword>
<dbReference type="Gramene" id="OMO56414">
    <property type="protein sequence ID" value="OMO56414"/>
    <property type="gene ID" value="CCACVL1_26571"/>
</dbReference>
<evidence type="ECO:0000256" key="1">
    <source>
        <dbReference type="ARBA" id="ARBA00022723"/>
    </source>
</evidence>
<name>A0A1R3GE88_COCAP</name>
<evidence type="ECO:0000256" key="4">
    <source>
        <dbReference type="ARBA" id="ARBA00023134"/>
    </source>
</evidence>
<feature type="region of interest" description="Disordered" evidence="5">
    <location>
        <begin position="444"/>
        <end position="554"/>
    </location>
</feature>
<protein>
    <recommendedName>
        <fullName evidence="6">Hflx-type G domain-containing protein</fullName>
    </recommendedName>
</protein>
<proteinExistence type="predicted"/>
<evidence type="ECO:0000256" key="2">
    <source>
        <dbReference type="ARBA" id="ARBA00022741"/>
    </source>
</evidence>
<reference evidence="7 8" key="1">
    <citation type="submission" date="2013-09" db="EMBL/GenBank/DDBJ databases">
        <title>Corchorus capsularis genome sequencing.</title>
        <authorList>
            <person name="Alam M."/>
            <person name="Haque M.S."/>
            <person name="Islam M.S."/>
            <person name="Emdad E.M."/>
            <person name="Islam M.M."/>
            <person name="Ahmed B."/>
            <person name="Halim A."/>
            <person name="Hossen Q.M.M."/>
            <person name="Hossain M.Z."/>
            <person name="Ahmed R."/>
            <person name="Khan M.M."/>
            <person name="Islam R."/>
            <person name="Rashid M.M."/>
            <person name="Khan S.A."/>
            <person name="Rahman M.S."/>
            <person name="Alam M."/>
        </authorList>
    </citation>
    <scope>NUCLEOTIDE SEQUENCE [LARGE SCALE GENOMIC DNA]</scope>
    <source>
        <strain evidence="8">cv. CVL-1</strain>
        <tissue evidence="7">Whole seedling</tissue>
    </source>
</reference>
<dbReference type="PROSITE" id="PS51705">
    <property type="entry name" value="G_HFLX"/>
    <property type="match status" value="1"/>
</dbReference>
<dbReference type="OMA" id="YSTFNKG"/>
<dbReference type="InterPro" id="IPR025121">
    <property type="entry name" value="GTPase_HflX_N"/>
</dbReference>
<dbReference type="InterPro" id="IPR006073">
    <property type="entry name" value="GTP-bd"/>
</dbReference>
<dbReference type="NCBIfam" id="TIGR03156">
    <property type="entry name" value="GTP_HflX"/>
    <property type="match status" value="1"/>
</dbReference>
<keyword evidence="2" id="KW-0547">Nucleotide-binding</keyword>
<dbReference type="Pfam" id="PF01926">
    <property type="entry name" value="MMR_HSR1"/>
    <property type="match status" value="1"/>
</dbReference>
<dbReference type="SUPFAM" id="SSF52540">
    <property type="entry name" value="P-loop containing nucleoside triphosphate hydrolases"/>
    <property type="match status" value="1"/>
</dbReference>
<dbReference type="PANTHER" id="PTHR10229:SF8">
    <property type="entry name" value="GTPASE HFLX"/>
    <property type="match status" value="1"/>
</dbReference>
<dbReference type="Gene3D" id="3.40.50.300">
    <property type="entry name" value="P-loop containing nucleotide triphosphate hydrolases"/>
    <property type="match status" value="1"/>
</dbReference>
<dbReference type="OrthoDB" id="10268034at2759"/>
<evidence type="ECO:0000256" key="5">
    <source>
        <dbReference type="SAM" id="MobiDB-lite"/>
    </source>
</evidence>
<dbReference type="FunFam" id="3.40.50.11060:FF:000003">
    <property type="entry name" value="GTP-binding protein chloroplastic"/>
    <property type="match status" value="1"/>
</dbReference>
<dbReference type="InterPro" id="IPR042108">
    <property type="entry name" value="GTPase_HflX_N_sf"/>
</dbReference>
<dbReference type="STRING" id="210143.A0A1R3GE88"/>
<dbReference type="GO" id="GO:0043022">
    <property type="term" value="F:ribosome binding"/>
    <property type="evidence" value="ECO:0007669"/>
    <property type="project" value="TreeGrafter"/>
</dbReference>
<dbReference type="EMBL" id="AWWV01014505">
    <property type="protein sequence ID" value="OMO56414.1"/>
    <property type="molecule type" value="Genomic_DNA"/>
</dbReference>
<dbReference type="Pfam" id="PF13167">
    <property type="entry name" value="GTP-bdg_N"/>
    <property type="match status" value="1"/>
</dbReference>
<gene>
    <name evidence="7" type="ORF">CCACVL1_26571</name>
</gene>
<feature type="domain" description="Hflx-type G" evidence="6">
    <location>
        <begin position="301"/>
        <end position="582"/>
    </location>
</feature>
<accession>A0A1R3GE88</accession>
<dbReference type="Gene3D" id="3.40.50.11060">
    <property type="entry name" value="GTPase HflX, N-terminal domain"/>
    <property type="match status" value="1"/>
</dbReference>
<dbReference type="AlphaFoldDB" id="A0A1R3GE88"/>
<keyword evidence="8" id="KW-1185">Reference proteome</keyword>
<evidence type="ECO:0000313" key="7">
    <source>
        <dbReference type="EMBL" id="OMO56414.1"/>
    </source>
</evidence>
<dbReference type="GO" id="GO:0046872">
    <property type="term" value="F:metal ion binding"/>
    <property type="evidence" value="ECO:0007669"/>
    <property type="project" value="UniProtKB-KW"/>
</dbReference>
<evidence type="ECO:0000259" key="6">
    <source>
        <dbReference type="PROSITE" id="PS51705"/>
    </source>
</evidence>
<keyword evidence="4" id="KW-0342">GTP-binding</keyword>
<dbReference type="FunFam" id="3.40.50.300:FF:001888">
    <property type="entry name" value="GTP-binding protein chloroplastic"/>
    <property type="match status" value="1"/>
</dbReference>
<dbReference type="PRINTS" id="PR00326">
    <property type="entry name" value="GTP1OBG"/>
</dbReference>
<dbReference type="InterPro" id="IPR016496">
    <property type="entry name" value="GTPase_HflX"/>
</dbReference>
<comment type="caution">
    <text evidence="7">The sequence shown here is derived from an EMBL/GenBank/DDBJ whole genome shotgun (WGS) entry which is preliminary data.</text>
</comment>
<evidence type="ECO:0000313" key="8">
    <source>
        <dbReference type="Proteomes" id="UP000188268"/>
    </source>
</evidence>
<dbReference type="InterPro" id="IPR030394">
    <property type="entry name" value="G_HFLX_dom"/>
</dbReference>
<organism evidence="7 8">
    <name type="scientific">Corchorus capsularis</name>
    <name type="common">Jute</name>
    <dbReference type="NCBI Taxonomy" id="210143"/>
    <lineage>
        <taxon>Eukaryota</taxon>
        <taxon>Viridiplantae</taxon>
        <taxon>Streptophyta</taxon>
        <taxon>Embryophyta</taxon>
        <taxon>Tracheophyta</taxon>
        <taxon>Spermatophyta</taxon>
        <taxon>Magnoliopsida</taxon>
        <taxon>eudicotyledons</taxon>
        <taxon>Gunneridae</taxon>
        <taxon>Pentapetalae</taxon>
        <taxon>rosids</taxon>
        <taxon>malvids</taxon>
        <taxon>Malvales</taxon>
        <taxon>Malvaceae</taxon>
        <taxon>Grewioideae</taxon>
        <taxon>Apeibeae</taxon>
        <taxon>Corchorus</taxon>
    </lineage>
</organism>
<sequence length="614" mass="68289">MLRVLSLSRTCLRSRCQSVPNQTYYPSSFSVLSSPYSTLKEQNKGAEVEQYTAVSLFNRDPTDPPRLFLVQPRLRPASFLQAKLNEALCLANSLEEQRDGYFDTDFFEKELPPHVVVQNPSLKSSKIRADTYFGPGTVETIKCHLNNVESKGEVDAVFVNTILSGVQQRNLERLWDKPVLDRVGLIIEIFNAHAHTKEAKLQAELAALMYKKSRLVRVRGPGGRYTFGGAGEAEVVSARGRGSGGRGFISGAGETELQLQRRRILERRSHLLAQIEEVRRTRAVQRAARKRRGGLDGQGLATVAVVGYTNAGKSTLISALSDSDLYSDARLFATLDAKLKSIILPSGRKVLLSDTVGFISDLPVQLVEAFHSTLEEVVEADLLVHVIDCTAPNLEEHRSTVLQVLQQIGVSEEKLENMIEVWNKIDYKEEMGADEYMDDDEDAEMSDFSGAEDGKTNNSSEEEDCKTASELLDGKSVDNQVDGNVDADDSDLYKPSPGDRQETMDDNQGDISDGWLLSGDDSADEYWNTPNEQQTETSSVWSVQKDSQTHSQHVPHVKVSALTGVGLQELLEIIGDRLKVQDDKLKSQKAVENNIFDRKWRPPRKEEEAVAVDQ</sequence>
<dbReference type="GO" id="GO:0005737">
    <property type="term" value="C:cytoplasm"/>
    <property type="evidence" value="ECO:0007669"/>
    <property type="project" value="TreeGrafter"/>
</dbReference>
<dbReference type="CDD" id="cd01878">
    <property type="entry name" value="HflX"/>
    <property type="match status" value="1"/>
</dbReference>
<dbReference type="InterPro" id="IPR027417">
    <property type="entry name" value="P-loop_NTPase"/>
</dbReference>
<dbReference type="Pfam" id="PF16360">
    <property type="entry name" value="GTP-bdg_M"/>
    <property type="match status" value="1"/>
</dbReference>
<keyword evidence="3" id="KW-0460">Magnesium</keyword>
<evidence type="ECO:0000256" key="3">
    <source>
        <dbReference type="ARBA" id="ARBA00022842"/>
    </source>
</evidence>